<organism evidence="1">
    <name type="scientific">bioreactor metagenome</name>
    <dbReference type="NCBI Taxonomy" id="1076179"/>
    <lineage>
        <taxon>unclassified sequences</taxon>
        <taxon>metagenomes</taxon>
        <taxon>ecological metagenomes</taxon>
    </lineage>
</organism>
<protein>
    <submittedName>
        <fullName evidence="1">Uncharacterized protein</fullName>
    </submittedName>
</protein>
<dbReference type="AlphaFoldDB" id="A0A644X846"/>
<gene>
    <name evidence="1" type="ORF">SDC9_58698</name>
</gene>
<evidence type="ECO:0000313" key="1">
    <source>
        <dbReference type="EMBL" id="MPM12345.1"/>
    </source>
</evidence>
<name>A0A644X846_9ZZZZ</name>
<sequence length="50" mass="5723">MILLVVGHPGDSSKLNEKHLESEKGKRIRLPLEKVHSFDTFTDQIKPQPK</sequence>
<accession>A0A644X846</accession>
<reference evidence="1" key="1">
    <citation type="submission" date="2019-08" db="EMBL/GenBank/DDBJ databases">
        <authorList>
            <person name="Kucharzyk K."/>
            <person name="Murdoch R.W."/>
            <person name="Higgins S."/>
            <person name="Loffler F."/>
        </authorList>
    </citation>
    <scope>NUCLEOTIDE SEQUENCE</scope>
</reference>
<comment type="caution">
    <text evidence="1">The sequence shown here is derived from an EMBL/GenBank/DDBJ whole genome shotgun (WGS) entry which is preliminary data.</text>
</comment>
<proteinExistence type="predicted"/>
<dbReference type="EMBL" id="VSSQ01001959">
    <property type="protein sequence ID" value="MPM12345.1"/>
    <property type="molecule type" value="Genomic_DNA"/>
</dbReference>